<dbReference type="SUPFAM" id="SSF117130">
    <property type="entry name" value="CsrA-like"/>
    <property type="match status" value="1"/>
</dbReference>
<reference evidence="6 7" key="1">
    <citation type="submission" date="2024-08" db="EMBL/GenBank/DDBJ databases">
        <authorList>
            <person name="Ishaq N."/>
        </authorList>
    </citation>
    <scope>NUCLEOTIDE SEQUENCE [LARGE SCALE GENOMIC DNA]</scope>
    <source>
        <strain evidence="6 7">DSM 18651</strain>
    </source>
</reference>
<keyword evidence="2 5" id="KW-0810">Translation regulation</keyword>
<evidence type="ECO:0000256" key="5">
    <source>
        <dbReference type="HAMAP-Rule" id="MF_00167"/>
    </source>
</evidence>
<evidence type="ECO:0000256" key="4">
    <source>
        <dbReference type="ARBA" id="ARBA00023159"/>
    </source>
</evidence>
<dbReference type="NCBIfam" id="TIGR00202">
    <property type="entry name" value="csrA"/>
    <property type="match status" value="1"/>
</dbReference>
<comment type="subunit">
    <text evidence="5">Homodimer; the beta-strands of each monomer intercalate to form a hydrophobic core, while the alpha-helices form wings that extend away from the core.</text>
</comment>
<dbReference type="PANTHER" id="PTHR34984:SF1">
    <property type="entry name" value="CARBON STORAGE REGULATOR"/>
    <property type="match status" value="1"/>
</dbReference>
<comment type="function">
    <text evidence="5">A key translational regulator that binds mRNA to regulate translation initiation and/or mRNA stability. Mediates global changes in gene expression, shifting from rapid growth to stress survival by linking envelope stress, the stringent response and the catabolite repression systems. Usually binds in the 5'-UTR; binding at or near the Shine-Dalgarno sequence prevents ribosome-binding, repressing translation, binding elsewhere in the 5'-UTR can activate translation and/or stabilize the mRNA. Its function is antagonized by small RNA(s).</text>
</comment>
<evidence type="ECO:0000256" key="2">
    <source>
        <dbReference type="ARBA" id="ARBA00022845"/>
    </source>
</evidence>
<organism evidence="6 7">
    <name type="scientific">Microbulbifer epialgicus</name>
    <dbReference type="NCBI Taxonomy" id="393907"/>
    <lineage>
        <taxon>Bacteria</taxon>
        <taxon>Pseudomonadati</taxon>
        <taxon>Pseudomonadota</taxon>
        <taxon>Gammaproteobacteria</taxon>
        <taxon>Cellvibrionales</taxon>
        <taxon>Microbulbiferaceae</taxon>
        <taxon>Microbulbifer</taxon>
    </lineage>
</organism>
<evidence type="ECO:0000313" key="6">
    <source>
        <dbReference type="EMBL" id="MFA0811680.1"/>
    </source>
</evidence>
<proteinExistence type="inferred from homology"/>
<keyword evidence="7" id="KW-1185">Reference proteome</keyword>
<dbReference type="Pfam" id="PF02599">
    <property type="entry name" value="CsrA"/>
    <property type="match status" value="1"/>
</dbReference>
<protein>
    <recommendedName>
        <fullName evidence="5">Translational regulator CsrA</fullName>
    </recommendedName>
    <alternativeName>
        <fullName evidence="5">Carbon storage regulator</fullName>
    </alternativeName>
</protein>
<dbReference type="EMBL" id="JBGMEK010000024">
    <property type="protein sequence ID" value="MFA0811680.1"/>
    <property type="molecule type" value="Genomic_DNA"/>
</dbReference>
<evidence type="ECO:0000256" key="1">
    <source>
        <dbReference type="ARBA" id="ARBA00022490"/>
    </source>
</evidence>
<keyword evidence="4 5" id="KW-0010">Activator</keyword>
<dbReference type="NCBIfam" id="NF002469">
    <property type="entry name" value="PRK01712.1"/>
    <property type="match status" value="1"/>
</dbReference>
<accession>A0ABV4P165</accession>
<comment type="caution">
    <text evidence="6">The sequence shown here is derived from an EMBL/GenBank/DDBJ whole genome shotgun (WGS) entry which is preliminary data.</text>
</comment>
<dbReference type="Gene3D" id="2.60.40.4380">
    <property type="entry name" value="Translational regulator CsrA"/>
    <property type="match status" value="1"/>
</dbReference>
<gene>
    <name evidence="5 6" type="primary">csrA</name>
    <name evidence="6" type="ORF">ACCI49_12185</name>
</gene>
<keyword evidence="1 5" id="KW-0963">Cytoplasm</keyword>
<dbReference type="InterPro" id="IPR003751">
    <property type="entry name" value="CsrA"/>
</dbReference>
<evidence type="ECO:0000256" key="3">
    <source>
        <dbReference type="ARBA" id="ARBA00022884"/>
    </source>
</evidence>
<dbReference type="PANTHER" id="PTHR34984">
    <property type="entry name" value="CARBON STORAGE REGULATOR"/>
    <property type="match status" value="1"/>
</dbReference>
<keyword evidence="5" id="KW-0678">Repressor</keyword>
<dbReference type="RefSeq" id="WP_371839273.1">
    <property type="nucleotide sequence ID" value="NZ_JBGMEK010000024.1"/>
</dbReference>
<dbReference type="HAMAP" id="MF_00167">
    <property type="entry name" value="CsrA"/>
    <property type="match status" value="1"/>
</dbReference>
<dbReference type="Proteomes" id="UP001569428">
    <property type="component" value="Unassembled WGS sequence"/>
</dbReference>
<dbReference type="InterPro" id="IPR036107">
    <property type="entry name" value="CsrA_sf"/>
</dbReference>
<comment type="subcellular location">
    <subcellularLocation>
        <location evidence="5">Cytoplasm</location>
    </subcellularLocation>
</comment>
<sequence length="70" mass="8028">MLILNRRTGENLRIGENVSITILEVKGNQVRVGIIAPRSLPVHREEIYRRIKRQQGQDNGGIKKQILLVE</sequence>
<evidence type="ECO:0000313" key="7">
    <source>
        <dbReference type="Proteomes" id="UP001569428"/>
    </source>
</evidence>
<comment type="similarity">
    <text evidence="5">Belongs to the CsrA/RsmA family.</text>
</comment>
<name>A0ABV4P165_9GAMM</name>
<keyword evidence="3 5" id="KW-0694">RNA-binding</keyword>